<dbReference type="EMBL" id="FQTY01000011">
    <property type="protein sequence ID" value="SHE92922.1"/>
    <property type="molecule type" value="Genomic_DNA"/>
</dbReference>
<evidence type="ECO:0008006" key="4">
    <source>
        <dbReference type="Google" id="ProtNLM"/>
    </source>
</evidence>
<dbReference type="Proteomes" id="UP000184114">
    <property type="component" value="Unassembled WGS sequence"/>
</dbReference>
<keyword evidence="1" id="KW-0472">Membrane</keyword>
<name>A0A1M4XIE1_9FIRM</name>
<keyword evidence="3" id="KW-1185">Reference proteome</keyword>
<evidence type="ECO:0000313" key="2">
    <source>
        <dbReference type="EMBL" id="SHE92922.1"/>
    </source>
</evidence>
<organism evidence="2 3">
    <name type="scientific">Tissierella praeacuta DSM 18095</name>
    <dbReference type="NCBI Taxonomy" id="1123404"/>
    <lineage>
        <taxon>Bacteria</taxon>
        <taxon>Bacillati</taxon>
        <taxon>Bacillota</taxon>
        <taxon>Tissierellia</taxon>
        <taxon>Tissierellales</taxon>
        <taxon>Tissierellaceae</taxon>
        <taxon>Tissierella</taxon>
    </lineage>
</organism>
<accession>A0A1M4XIE1</accession>
<reference evidence="3" key="1">
    <citation type="submission" date="2016-11" db="EMBL/GenBank/DDBJ databases">
        <authorList>
            <person name="Varghese N."/>
            <person name="Submissions S."/>
        </authorList>
    </citation>
    <scope>NUCLEOTIDE SEQUENCE [LARGE SCALE GENOMIC DNA]</scope>
    <source>
        <strain evidence="3">DSM 18095</strain>
    </source>
</reference>
<dbReference type="RefSeq" id="WP_072976325.1">
    <property type="nucleotide sequence ID" value="NZ_FQTY01000011.1"/>
</dbReference>
<gene>
    <name evidence="2" type="ORF">SAMN02745784_02260</name>
</gene>
<evidence type="ECO:0000256" key="1">
    <source>
        <dbReference type="SAM" id="Phobius"/>
    </source>
</evidence>
<feature type="transmembrane region" description="Helical" evidence="1">
    <location>
        <begin position="107"/>
        <end position="128"/>
    </location>
</feature>
<dbReference type="AlphaFoldDB" id="A0A1M4XIE1"/>
<keyword evidence="1" id="KW-1133">Transmembrane helix</keyword>
<keyword evidence="1" id="KW-0812">Transmembrane</keyword>
<protein>
    <recommendedName>
        <fullName evidence="4">HAMP domain-containing protein</fullName>
    </recommendedName>
</protein>
<sequence length="212" mass="24967">MEFFITVYYAILDENYNALILNDKLYSELGQERIQVIAKYFRENRNIISKNQAIMLKHDRNTFYIKPKIYHGKSDGYCVLKDTSHEAKDFTVIVYANITPMQNFVDLIHKILGLLMILSGIISIFVILRMTKKIDNSFNKLKKYIIDVGERKALQELDVLDYREFNDVGKTVQKMSSLVVEILFLSKMDMDHSKTNQEIIELKELIYDCSWR</sequence>
<dbReference type="STRING" id="1123404.SAMN02745784_02260"/>
<dbReference type="GeneID" id="90995379"/>
<proteinExistence type="predicted"/>
<evidence type="ECO:0000313" key="3">
    <source>
        <dbReference type="Proteomes" id="UP000184114"/>
    </source>
</evidence>